<sequence>MSANKDKLATAGSHHHTHNGRLVDLELASFCVFNSSLGQREGEEHQKIFLFFPVTTDVDVQIRVIGLLEAVSKFMRSFSDTDCRSFLTSQQLHTLNLVHPSDTAGPRVGENDRTRNETIQEEVYCSILEKAYKMFKILNGPLSLVEYPDTKPLKQKLQSFFADYLQKSPFGKLDVLQCFDALSWLPMNRKVFLSVQNVVNSISVNFREVRYSLMLYWDQVVWNDIDLPEALSMAHYITKFLYPDLMEKDIQAIHSSLPAQQFAQGHLGRFFFGPKNLQDSEEVVPPTFAYLTDPESGLAVRYRLVVYSAASIAVCLFLDEASSAASESTKYYRNLDAYLGPAVAAIAPDLAEQYSKQHNPQWSYDSPNVRYIFLNESNLSKKQTLADRNQTVQVELLKALVDIKEDVTNRFDDTEIYEKVLHDCWIYGKRNFQHSLFAVVTQRNADLVLTEEEIRKLCSKEFPSSNDAYL</sequence>
<evidence type="ECO:0000313" key="6">
    <source>
        <dbReference type="Proteomes" id="UP000192578"/>
    </source>
</evidence>
<dbReference type="Pfam" id="PF19031">
    <property type="entry name" value="Intu_longin_1"/>
    <property type="match status" value="1"/>
</dbReference>
<dbReference type="GO" id="GO:0016192">
    <property type="term" value="P:vesicle-mediated transport"/>
    <property type="evidence" value="ECO:0007669"/>
    <property type="project" value="InterPro"/>
</dbReference>
<keyword evidence="6" id="KW-1185">Reference proteome</keyword>
<evidence type="ECO:0000259" key="2">
    <source>
        <dbReference type="Pfam" id="PF19031"/>
    </source>
</evidence>
<dbReference type="InterPro" id="IPR043988">
    <property type="entry name" value="CCZ1/INTU_longin_2"/>
</dbReference>
<feature type="domain" description="CCZ1/INTU/HSP4 first Longin" evidence="2">
    <location>
        <begin position="28"/>
        <end position="140"/>
    </location>
</feature>
<gene>
    <name evidence="5" type="ORF">BV898_16187</name>
</gene>
<proteinExistence type="inferred from homology"/>
<dbReference type="PANTHER" id="PTHR13056">
    <property type="entry name" value="VACUOLAR FUSION PROTEIN CCZ1 HOMOLOG-RELATED"/>
    <property type="match status" value="1"/>
</dbReference>
<dbReference type="GO" id="GO:0035658">
    <property type="term" value="C:Mon1-Ccz1 complex"/>
    <property type="evidence" value="ECO:0007669"/>
    <property type="project" value="InterPro"/>
</dbReference>
<dbReference type="OrthoDB" id="240546at2759"/>
<protein>
    <submittedName>
        <fullName evidence="5">Vacuolar fusion protein CCZ1-like protein</fullName>
    </submittedName>
</protein>
<feature type="domain" description="CCZ1/INTU second Longin" evidence="3">
    <location>
        <begin position="209"/>
        <end position="340"/>
    </location>
</feature>
<comment type="caution">
    <text evidence="5">The sequence shown here is derived from an EMBL/GenBank/DDBJ whole genome shotgun (WGS) entry which is preliminary data.</text>
</comment>
<dbReference type="Proteomes" id="UP000192578">
    <property type="component" value="Unassembled WGS sequence"/>
</dbReference>
<evidence type="ECO:0000256" key="1">
    <source>
        <dbReference type="ARBA" id="ARBA00005352"/>
    </source>
</evidence>
<dbReference type="InterPro" id="IPR043989">
    <property type="entry name" value="CCZ1/INTU/HSP4_longin_3"/>
</dbReference>
<evidence type="ECO:0000259" key="4">
    <source>
        <dbReference type="Pfam" id="PF19033"/>
    </source>
</evidence>
<dbReference type="Pfam" id="PF19033">
    <property type="entry name" value="Intu_longin_3"/>
    <property type="match status" value="1"/>
</dbReference>
<dbReference type="InterPro" id="IPR043987">
    <property type="entry name" value="CCZ1/INTU/HSP4_longin_1"/>
</dbReference>
<dbReference type="EMBL" id="MTYJ01000236">
    <property type="protein sequence ID" value="OWA51715.1"/>
    <property type="molecule type" value="Genomic_DNA"/>
</dbReference>
<accession>A0A9X6ND28</accession>
<dbReference type="AlphaFoldDB" id="A0A9X6ND28"/>
<name>A0A9X6ND28_HYPEX</name>
<reference evidence="6" key="1">
    <citation type="submission" date="2017-01" db="EMBL/GenBank/DDBJ databases">
        <title>Comparative genomics of anhydrobiosis in the tardigrade Hypsibius dujardini.</title>
        <authorList>
            <person name="Yoshida Y."/>
            <person name="Koutsovoulos G."/>
            <person name="Laetsch D."/>
            <person name="Stevens L."/>
            <person name="Kumar S."/>
            <person name="Horikawa D."/>
            <person name="Ishino K."/>
            <person name="Komine S."/>
            <person name="Tomita M."/>
            <person name="Blaxter M."/>
            <person name="Arakawa K."/>
        </authorList>
    </citation>
    <scope>NUCLEOTIDE SEQUENCE [LARGE SCALE GENOMIC DNA]</scope>
    <source>
        <strain evidence="6">Z151</strain>
    </source>
</reference>
<organism evidence="5 6">
    <name type="scientific">Hypsibius exemplaris</name>
    <name type="common">Freshwater tardigrade</name>
    <dbReference type="NCBI Taxonomy" id="2072580"/>
    <lineage>
        <taxon>Eukaryota</taxon>
        <taxon>Metazoa</taxon>
        <taxon>Ecdysozoa</taxon>
        <taxon>Tardigrada</taxon>
        <taxon>Eutardigrada</taxon>
        <taxon>Parachela</taxon>
        <taxon>Hypsibioidea</taxon>
        <taxon>Hypsibiidae</taxon>
        <taxon>Hypsibius</taxon>
    </lineage>
</organism>
<comment type="similarity">
    <text evidence="1">Belongs to the CCZ1 family.</text>
</comment>
<dbReference type="InterPro" id="IPR013176">
    <property type="entry name" value="Ccz1"/>
</dbReference>
<evidence type="ECO:0000259" key="3">
    <source>
        <dbReference type="Pfam" id="PF19032"/>
    </source>
</evidence>
<dbReference type="Pfam" id="PF19032">
    <property type="entry name" value="Intu_longin_2"/>
    <property type="match status" value="1"/>
</dbReference>
<dbReference type="PANTHER" id="PTHR13056:SF0">
    <property type="entry name" value="VACUOLAR FUSION PROTEIN CCZ1 HOMOLOG-RELATED"/>
    <property type="match status" value="1"/>
</dbReference>
<feature type="domain" description="CCZ1/INTU/HPS4 third Longin" evidence="4">
    <location>
        <begin position="367"/>
        <end position="457"/>
    </location>
</feature>
<evidence type="ECO:0000313" key="5">
    <source>
        <dbReference type="EMBL" id="OWA51715.1"/>
    </source>
</evidence>